<keyword evidence="2" id="KW-0645">Protease</keyword>
<evidence type="ECO:0000256" key="1">
    <source>
        <dbReference type="SAM" id="MobiDB-lite"/>
    </source>
</evidence>
<protein>
    <submittedName>
        <fullName evidence="2">Methionine aminopeptidase 2 An01g11360</fullName>
    </submittedName>
</protein>
<feature type="compositionally biased region" description="Polar residues" evidence="1">
    <location>
        <begin position="109"/>
        <end position="122"/>
    </location>
</feature>
<organism evidence="2">
    <name type="scientific">Anthurium amnicola</name>
    <dbReference type="NCBI Taxonomy" id="1678845"/>
    <lineage>
        <taxon>Eukaryota</taxon>
        <taxon>Viridiplantae</taxon>
        <taxon>Streptophyta</taxon>
        <taxon>Embryophyta</taxon>
        <taxon>Tracheophyta</taxon>
        <taxon>Spermatophyta</taxon>
        <taxon>Magnoliopsida</taxon>
        <taxon>Liliopsida</taxon>
        <taxon>Araceae</taxon>
        <taxon>Pothoideae</taxon>
        <taxon>Potheae</taxon>
        <taxon>Anthurium</taxon>
    </lineage>
</organism>
<evidence type="ECO:0000313" key="2">
    <source>
        <dbReference type="EMBL" id="JAT64731.1"/>
    </source>
</evidence>
<gene>
    <name evidence="2" type="primary">An01g11360</name>
    <name evidence="2" type="ORF">g.75642</name>
</gene>
<accession>A0A1D1ZD41</accession>
<keyword evidence="2" id="KW-0031">Aminopeptidase</keyword>
<proteinExistence type="predicted"/>
<reference evidence="2" key="1">
    <citation type="submission" date="2015-07" db="EMBL/GenBank/DDBJ databases">
        <title>Transcriptome Assembly of Anthurium amnicola.</title>
        <authorList>
            <person name="Suzuki J."/>
        </authorList>
    </citation>
    <scope>NUCLEOTIDE SEQUENCE</scope>
</reference>
<feature type="region of interest" description="Disordered" evidence="1">
    <location>
        <begin position="49"/>
        <end position="157"/>
    </location>
</feature>
<dbReference type="AlphaFoldDB" id="A0A1D1ZD41"/>
<keyword evidence="2" id="KW-0378">Hydrolase</keyword>
<dbReference type="EMBL" id="GDJX01003205">
    <property type="protein sequence ID" value="JAT64731.1"/>
    <property type="molecule type" value="Transcribed_RNA"/>
</dbReference>
<sequence>MVVGCSKKARGWQWLEEQDKRVFSAAGTQELTTEGFQDRRVPQAYWTPASLRSFSPGGTRKARGGSSLHPVGDPTGREKLNRGNGHRVGARLGVSRMHTQFPNPAPHTQFPNPAHGTQQKKANPNPKPLSPLPFHCKQQTQTPNLSAPSPLTANSKP</sequence>
<dbReference type="GO" id="GO:0004177">
    <property type="term" value="F:aminopeptidase activity"/>
    <property type="evidence" value="ECO:0007669"/>
    <property type="project" value="UniProtKB-KW"/>
</dbReference>
<feature type="compositionally biased region" description="Polar residues" evidence="1">
    <location>
        <begin position="137"/>
        <end position="157"/>
    </location>
</feature>
<name>A0A1D1ZD41_9ARAE</name>